<name>A0ABU3YDI8_9SPHN</name>
<dbReference type="RefSeq" id="WP_317228385.1">
    <property type="nucleotide sequence ID" value="NZ_JAWJEJ010000002.1"/>
</dbReference>
<evidence type="ECO:0000313" key="1">
    <source>
        <dbReference type="EMBL" id="MDV3459232.1"/>
    </source>
</evidence>
<keyword evidence="2" id="KW-1185">Reference proteome</keyword>
<dbReference type="InterPro" id="IPR024524">
    <property type="entry name" value="DUF3800"/>
</dbReference>
<accession>A0ABU3YDI8</accession>
<reference evidence="1 2" key="1">
    <citation type="submission" date="2023-10" db="EMBL/GenBank/DDBJ databases">
        <title>Sphingomonas sp. HF-S4 16S ribosomal RNA gene Genome sequencing and assembly.</title>
        <authorList>
            <person name="Lee H."/>
        </authorList>
    </citation>
    <scope>NUCLEOTIDE SEQUENCE [LARGE SCALE GENOMIC DNA]</scope>
    <source>
        <strain evidence="1 2">HF-S4</strain>
    </source>
</reference>
<proteinExistence type="predicted"/>
<gene>
    <name evidence="1" type="ORF">RZN05_19705</name>
</gene>
<sequence length="397" mass="43983">MFAYVDEAGNTGKNLFDPAQPVFSTLAVLTLDDFDVVKTADMAALLADIGATELHACELGQAGVETIAARLFSILKSARARFAVAHVEKRYLLATKIFDALFDHGENLAAYAHIYRIRPLRLWMVFNLAELIPDALARRFWDAMMAKGARAAEQGLVEFCDEVAALASAQPDKRMAEIVGNVMRWARDNPEAIYFHSAGKLGRQGHMPNTVGFGNLMDGIEAQARSWGASIDLIRHDEQDEFAKALAFWHEYFSTASPEAVEVTLGEKFVMQKGYGSRLEMVESSRSPGIQVADLLLWLHNRALAGQPLGSQSWRLLNWMRKKSAESDFSFDGVGDAMDRNFGWMIANDPPPGQMAKAQRLIDEMEAIRGGRVLGYAEQKSLPHMDDATSRGVQPEK</sequence>
<dbReference type="EMBL" id="JAWJEJ010000002">
    <property type="protein sequence ID" value="MDV3459232.1"/>
    <property type="molecule type" value="Genomic_DNA"/>
</dbReference>
<comment type="caution">
    <text evidence="1">The sequence shown here is derived from an EMBL/GenBank/DDBJ whole genome shotgun (WGS) entry which is preliminary data.</text>
</comment>
<evidence type="ECO:0000313" key="2">
    <source>
        <dbReference type="Proteomes" id="UP001273531"/>
    </source>
</evidence>
<dbReference type="Proteomes" id="UP001273531">
    <property type="component" value="Unassembled WGS sequence"/>
</dbReference>
<organism evidence="1 2">
    <name type="scientific">Sphingomonas agrestis</name>
    <dbReference type="NCBI Taxonomy" id="3080540"/>
    <lineage>
        <taxon>Bacteria</taxon>
        <taxon>Pseudomonadati</taxon>
        <taxon>Pseudomonadota</taxon>
        <taxon>Alphaproteobacteria</taxon>
        <taxon>Sphingomonadales</taxon>
        <taxon>Sphingomonadaceae</taxon>
        <taxon>Sphingomonas</taxon>
    </lineage>
</organism>
<protein>
    <submittedName>
        <fullName evidence="1">DUF3800 domain-containing protein</fullName>
    </submittedName>
</protein>
<dbReference type="Pfam" id="PF12686">
    <property type="entry name" value="DUF3800"/>
    <property type="match status" value="1"/>
</dbReference>